<evidence type="ECO:0000313" key="3">
    <source>
        <dbReference type="Proteomes" id="UP001163828"/>
    </source>
</evidence>
<evidence type="ECO:0000256" key="1">
    <source>
        <dbReference type="SAM" id="MobiDB-lite"/>
    </source>
</evidence>
<feature type="region of interest" description="Disordered" evidence="1">
    <location>
        <begin position="1"/>
        <end position="26"/>
    </location>
</feature>
<dbReference type="Proteomes" id="UP001163828">
    <property type="component" value="Unassembled WGS sequence"/>
</dbReference>
<proteinExistence type="predicted"/>
<organism evidence="2 3">
    <name type="scientific">Lentinula boryana</name>
    <dbReference type="NCBI Taxonomy" id="40481"/>
    <lineage>
        <taxon>Eukaryota</taxon>
        <taxon>Fungi</taxon>
        <taxon>Dikarya</taxon>
        <taxon>Basidiomycota</taxon>
        <taxon>Agaricomycotina</taxon>
        <taxon>Agaricomycetes</taxon>
        <taxon>Agaricomycetidae</taxon>
        <taxon>Agaricales</taxon>
        <taxon>Marasmiineae</taxon>
        <taxon>Omphalotaceae</taxon>
        <taxon>Lentinula</taxon>
    </lineage>
</organism>
<keyword evidence="3" id="KW-1185">Reference proteome</keyword>
<name>A0ABQ8QDB6_9AGAR</name>
<evidence type="ECO:0000313" key="2">
    <source>
        <dbReference type="EMBL" id="KAJ3996547.1"/>
    </source>
</evidence>
<reference evidence="2" key="1">
    <citation type="submission" date="2022-08" db="EMBL/GenBank/DDBJ databases">
        <authorList>
            <consortium name="DOE Joint Genome Institute"/>
            <person name="Min B."/>
            <person name="Riley R."/>
            <person name="Sierra-Patev S."/>
            <person name="Naranjo-Ortiz M."/>
            <person name="Looney B."/>
            <person name="Konkel Z."/>
            <person name="Slot J.C."/>
            <person name="Sakamoto Y."/>
            <person name="Steenwyk J.L."/>
            <person name="Rokas A."/>
            <person name="Carro J."/>
            <person name="Camarero S."/>
            <person name="Ferreira P."/>
            <person name="Molpeceres G."/>
            <person name="Ruiz-Duenas F.J."/>
            <person name="Serrano A."/>
            <person name="Henrissat B."/>
            <person name="Drula E."/>
            <person name="Hughes K.W."/>
            <person name="Mata J.L."/>
            <person name="Ishikawa N.K."/>
            <person name="Vargas-Isla R."/>
            <person name="Ushijima S."/>
            <person name="Smith C.A."/>
            <person name="Ahrendt S."/>
            <person name="Andreopoulos W."/>
            <person name="He G."/>
            <person name="Labutti K."/>
            <person name="Lipzen A."/>
            <person name="Ng V."/>
            <person name="Sandor L."/>
            <person name="Barry K."/>
            <person name="Martinez A.T."/>
            <person name="Xiao Y."/>
            <person name="Gibbons J.G."/>
            <person name="Terashima K."/>
            <person name="Hibbett D.S."/>
            <person name="Grigoriev I.V."/>
        </authorList>
    </citation>
    <scope>NUCLEOTIDE SEQUENCE</scope>
    <source>
        <strain evidence="2">TFB10827</strain>
    </source>
</reference>
<evidence type="ECO:0008006" key="4">
    <source>
        <dbReference type="Google" id="ProtNLM"/>
    </source>
</evidence>
<comment type="caution">
    <text evidence="2">The sequence shown here is derived from an EMBL/GenBank/DDBJ whole genome shotgun (WGS) entry which is preliminary data.</text>
</comment>
<gene>
    <name evidence="2" type="ORF">F5050DRAFT_1537773</name>
</gene>
<protein>
    <recommendedName>
        <fullName evidence="4">HTH CENPB-type domain-containing protein</fullName>
    </recommendedName>
</protein>
<dbReference type="EMBL" id="MU790609">
    <property type="protein sequence ID" value="KAJ3996547.1"/>
    <property type="molecule type" value="Genomic_DNA"/>
</dbReference>
<feature type="non-terminal residue" evidence="2">
    <location>
        <position position="156"/>
    </location>
</feature>
<accession>A0ABQ8QDB6</accession>
<dbReference type="Gene3D" id="1.10.10.60">
    <property type="entry name" value="Homeodomain-like"/>
    <property type="match status" value="1"/>
</dbReference>
<feature type="non-terminal residue" evidence="2">
    <location>
        <position position="1"/>
    </location>
</feature>
<sequence length="156" mass="17562">PYTKRPRGSSVQNHPKTTAKKSSDQQKQHLTLYDKLQIIDYCDKHPNLSQESVVEYFANWSDALGGKLVFSQSTMSRMMKDRTKLGAHAAANPTALSLKKARVVTEPEVERALYLWVRHLNIEKGELASGPMLQVKRTAFEEALGIPNKRRLTGKG</sequence>